<evidence type="ECO:0000256" key="1">
    <source>
        <dbReference type="ARBA" id="ARBA00022669"/>
    </source>
</evidence>
<proteinExistence type="predicted"/>
<keyword evidence="3" id="KW-0677">Repeat</keyword>
<dbReference type="InterPro" id="IPR051940">
    <property type="entry name" value="Chitin_bind-dev_reg"/>
</dbReference>
<feature type="domain" description="Chitin-binding type-2" evidence="7">
    <location>
        <begin position="577"/>
        <end position="633"/>
    </location>
</feature>
<dbReference type="PANTHER" id="PTHR23301:SF0">
    <property type="entry name" value="CHITIN-BINDING TYPE-2 DOMAIN-CONTAINING PROTEIN-RELATED"/>
    <property type="match status" value="1"/>
</dbReference>
<feature type="domain" description="Chitin-binding type-2" evidence="7">
    <location>
        <begin position="402"/>
        <end position="457"/>
    </location>
</feature>
<evidence type="ECO:0000256" key="5">
    <source>
        <dbReference type="ARBA" id="ARBA00023180"/>
    </source>
</evidence>
<dbReference type="Gene3D" id="2.170.140.10">
    <property type="entry name" value="Chitin binding domain"/>
    <property type="match status" value="16"/>
</dbReference>
<dbReference type="InterPro" id="IPR036508">
    <property type="entry name" value="Chitin-bd_dom_sf"/>
</dbReference>
<evidence type="ECO:0000259" key="7">
    <source>
        <dbReference type="PROSITE" id="PS50940"/>
    </source>
</evidence>
<dbReference type="EMBL" id="JADBJN010000004">
    <property type="protein sequence ID" value="KAG5668380.1"/>
    <property type="molecule type" value="Genomic_DNA"/>
</dbReference>
<evidence type="ECO:0000313" key="8">
    <source>
        <dbReference type="EMBL" id="KAG5668380.1"/>
    </source>
</evidence>
<feature type="domain" description="Chitin-binding type-2" evidence="7">
    <location>
        <begin position="163"/>
        <end position="223"/>
    </location>
</feature>
<feature type="domain" description="Chitin-binding type-2" evidence="7">
    <location>
        <begin position="460"/>
        <end position="516"/>
    </location>
</feature>
<organism evidence="8 9">
    <name type="scientific">Polypedilum vanderplanki</name>
    <name type="common">Sleeping chironomid midge</name>
    <dbReference type="NCBI Taxonomy" id="319348"/>
    <lineage>
        <taxon>Eukaryota</taxon>
        <taxon>Metazoa</taxon>
        <taxon>Ecdysozoa</taxon>
        <taxon>Arthropoda</taxon>
        <taxon>Hexapoda</taxon>
        <taxon>Insecta</taxon>
        <taxon>Pterygota</taxon>
        <taxon>Neoptera</taxon>
        <taxon>Endopterygota</taxon>
        <taxon>Diptera</taxon>
        <taxon>Nematocera</taxon>
        <taxon>Chironomoidea</taxon>
        <taxon>Chironomidae</taxon>
        <taxon>Chironominae</taxon>
        <taxon>Polypedilum</taxon>
        <taxon>Polypedilum</taxon>
    </lineage>
</organism>
<evidence type="ECO:0000256" key="2">
    <source>
        <dbReference type="ARBA" id="ARBA00022729"/>
    </source>
</evidence>
<feature type="domain" description="Chitin-binding type-2" evidence="7">
    <location>
        <begin position="943"/>
        <end position="999"/>
    </location>
</feature>
<dbReference type="OrthoDB" id="6020543at2759"/>
<dbReference type="Pfam" id="PF01607">
    <property type="entry name" value="CBM_14"/>
    <property type="match status" value="16"/>
</dbReference>
<evidence type="ECO:0000256" key="4">
    <source>
        <dbReference type="ARBA" id="ARBA00023157"/>
    </source>
</evidence>
<reference evidence="8" key="1">
    <citation type="submission" date="2021-03" db="EMBL/GenBank/DDBJ databases">
        <title>Chromosome level genome of the anhydrobiotic midge Polypedilum vanderplanki.</title>
        <authorList>
            <person name="Yoshida Y."/>
            <person name="Kikawada T."/>
            <person name="Gusev O."/>
        </authorList>
    </citation>
    <scope>NUCLEOTIDE SEQUENCE</scope>
    <source>
        <strain evidence="8">NIAS01</strain>
        <tissue evidence="8">Whole body or cell culture</tissue>
    </source>
</reference>
<feature type="domain" description="Chitin-binding type-2" evidence="7">
    <location>
        <begin position="816"/>
        <end position="872"/>
    </location>
</feature>
<sequence length="1073" mass="119738">MKKFKTILTLYLCLSFGYGDKICEFESEKLSVPDDVDCSVISAKSGYSEVPHSRVGRSVGPFFPGFPFPPGLSWPRSIFGNSNWNRWLRPRPPSRPRPRPPSNIEQCPDEGIKFISHPTNCEKYILCIDGEEMATLTCPDNLHFSRELRACTNRREAGCEEFEFACPDEDTPGVIVFLPNKEDCTMYYLCWSGNEIPMNCAPGLHWSIDENRCMDPADANCEFGTPFECPSTGIHQLPNPDSCEDFYLCVNGNGVERSCPNGHHFSPRLNSCAPKELAGCDNWSCPADSNEISFIPNTEDCTRYYICLGGNQIERECAQGLHWSIANNMCMNPSDANCQFATPFDCPETGVHQLPNPDSCEDYYLCINGNEFERTCPNGLHFSPRLSACTTPETAGCDSWSCPADSNDVSFIPNTEDCTRYFICMGGNQIERECAQGLHWSIANNMCMNPSDANCQFGTPFECPETGIHQLPNPDSCEDYYLCVNGNELERTCPNGLHFSPHLEICTSPEIAGCDGFKCPADSNEISFIPNVEDCSSYFICMRGNEVPMNCAPGLHWSIAENRCMDPDDANCPFDEPFSCPETGVHQLPHPDNCEKYYLCVNGNEMEMTCPNDLHWSPHLNICTDPARAGCDGWECDAGSTEVSFIPNTEDCEAYFICFFGNKMPMTCNNGQHWSITENTCMSPNDAQCPFNFSARPYADADCPATGVVSIPNRSSCEEYFLCVNGMALPRQCSPGLHFSRTLGTCVHPDVAECVIDGCPPGELGFLPHEDDCNKYYLCFGGNKHLMRCPGDLHWSVETNSCMDPYEAECKEFDEVIECPATGIEQIPYPDDCERFILCVNGIEIPMQCAAGLHFSPTRRQCMLPEEAECEDGHHVWKCPEVDTPGVIVFIPNTEDCNRYYLCWGGQQIPLACAPNQHWSITENRCMHPDEAECPWRDNEIEIETCPDEGVIAISDPKSCEHYILCVNGHEVPRECPVGMHFSREIRACTHPLVANCVLPGVTVAIAKTSDDDTCPKIKNDNEMTFIRNSKDCQSYYLCTKDESVLFSCAAGLAWNADKKKCMIESKANCSLQ</sequence>
<dbReference type="PANTHER" id="PTHR23301">
    <property type="entry name" value="CHITIN BINDING PERITROPHIN-A"/>
    <property type="match status" value="1"/>
</dbReference>
<feature type="domain" description="Chitin-binding type-2" evidence="7">
    <location>
        <begin position="519"/>
        <end position="574"/>
    </location>
</feature>
<dbReference type="GO" id="GO:0008061">
    <property type="term" value="F:chitin binding"/>
    <property type="evidence" value="ECO:0007669"/>
    <property type="project" value="UniProtKB-KW"/>
</dbReference>
<dbReference type="InterPro" id="IPR002557">
    <property type="entry name" value="Chitin-bd_dom"/>
</dbReference>
<feature type="domain" description="Chitin-binding type-2" evidence="7">
    <location>
        <begin position="226"/>
        <end position="282"/>
    </location>
</feature>
<feature type="domain" description="Chitin-binding type-2" evidence="7">
    <location>
        <begin position="104"/>
        <end position="161"/>
    </location>
</feature>
<dbReference type="AlphaFoldDB" id="A0A9J6BEU1"/>
<feature type="domain" description="Chitin-binding type-2" evidence="7">
    <location>
        <begin position="636"/>
        <end position="691"/>
    </location>
</feature>
<keyword evidence="1" id="KW-0147">Chitin-binding</keyword>
<evidence type="ECO:0000256" key="3">
    <source>
        <dbReference type="ARBA" id="ARBA00022737"/>
    </source>
</evidence>
<keyword evidence="2 6" id="KW-0732">Signal</keyword>
<dbReference type="GO" id="GO:0005576">
    <property type="term" value="C:extracellular region"/>
    <property type="evidence" value="ECO:0007669"/>
    <property type="project" value="InterPro"/>
</dbReference>
<feature type="domain" description="Chitin-binding type-2" evidence="7">
    <location>
        <begin position="285"/>
        <end position="340"/>
    </location>
</feature>
<name>A0A9J6BEU1_POLVA</name>
<protein>
    <recommendedName>
        <fullName evidence="7">Chitin-binding type-2 domain-containing protein</fullName>
    </recommendedName>
</protein>
<keyword evidence="9" id="KW-1185">Reference proteome</keyword>
<dbReference type="SMART" id="SM00494">
    <property type="entry name" value="ChtBD2"/>
    <property type="match status" value="16"/>
</dbReference>
<feature type="signal peptide" evidence="6">
    <location>
        <begin position="1"/>
        <end position="19"/>
    </location>
</feature>
<feature type="domain" description="Chitin-binding type-2" evidence="7">
    <location>
        <begin position="343"/>
        <end position="399"/>
    </location>
</feature>
<feature type="domain" description="Chitin-binding type-2" evidence="7">
    <location>
        <begin position="1012"/>
        <end position="1072"/>
    </location>
</feature>
<keyword evidence="5" id="KW-0325">Glycoprotein</keyword>
<keyword evidence="4" id="KW-1015">Disulfide bond</keyword>
<feature type="domain" description="Chitin-binding type-2" evidence="7">
    <location>
        <begin position="700"/>
        <end position="754"/>
    </location>
</feature>
<evidence type="ECO:0000256" key="6">
    <source>
        <dbReference type="SAM" id="SignalP"/>
    </source>
</evidence>
<accession>A0A9J6BEU1</accession>
<feature type="domain" description="Chitin-binding type-2" evidence="7">
    <location>
        <begin position="756"/>
        <end position="812"/>
    </location>
</feature>
<comment type="caution">
    <text evidence="8">The sequence shown here is derived from an EMBL/GenBank/DDBJ whole genome shotgun (WGS) entry which is preliminary data.</text>
</comment>
<gene>
    <name evidence="8" type="ORF">PVAND_016320</name>
</gene>
<dbReference type="Proteomes" id="UP001107558">
    <property type="component" value="Chromosome 4"/>
</dbReference>
<dbReference type="SUPFAM" id="SSF57625">
    <property type="entry name" value="Invertebrate chitin-binding proteins"/>
    <property type="match status" value="16"/>
</dbReference>
<evidence type="ECO:0000313" key="9">
    <source>
        <dbReference type="Proteomes" id="UP001107558"/>
    </source>
</evidence>
<dbReference type="PROSITE" id="PS50940">
    <property type="entry name" value="CHIT_BIND_II"/>
    <property type="match status" value="16"/>
</dbReference>
<feature type="domain" description="Chitin-binding type-2" evidence="7">
    <location>
        <begin position="876"/>
        <end position="936"/>
    </location>
</feature>
<feature type="chain" id="PRO_5039935706" description="Chitin-binding type-2 domain-containing protein" evidence="6">
    <location>
        <begin position="20"/>
        <end position="1073"/>
    </location>
</feature>